<dbReference type="PROSITE" id="PS51059">
    <property type="entry name" value="PARP_CATALYTIC"/>
    <property type="match status" value="1"/>
</dbReference>
<dbReference type="GO" id="GO:0005634">
    <property type="term" value="C:nucleus"/>
    <property type="evidence" value="ECO:0007669"/>
    <property type="project" value="UniProtKB-SubCell"/>
</dbReference>
<protein>
    <recommendedName>
        <fullName evidence="6">Poly [ADP-ribose] polymerase</fullName>
        <shortName evidence="6">PARP</shortName>
        <ecNumber evidence="6">2.4.2.-</ecNumber>
    </recommendedName>
</protein>
<sequence>MHTNSNEIDFAGTRKRYLQLGRSAVSIIIGKIEDQELDLGNAGQCSKVISTAGGSSIQAECKLNYPRPLTLGDVAVTTSGYLKSSKVFHVYLPKWKQKAGNPKIQASDGTKYLNTNIQILVGDLVLQQADVLVYSRPHNLKLNTGTGLSTEILKSAGSDIQDELNRMFKEVVECGTFVVTDGYNLRCSKVYHGYLPSFCGRNKRPEKVLSTFVSNCLIEANKHEARSVVFSALGSGMLRYPTDVGASAVIKGIQAFLSCNPTSIDNIKIVVHGGNSNHSNIEKTYNSELATINSVKGINLKDIINQPIPRRGTKAYFCFKYNEDPRPPTNWSFFKSDRTIKDWSKEHRITDSPKKVQIDKDTFESIKQLFMKTIKNPSAKIKSITRNENLNLYLKYFQRCQELYRKAIVNGPCKPLAKPVLTMENLNCQMRRVLERDINEVYLFHGTKQDRVKVLLRNGFDERLASMNFAKLRLGNGTYTAEEASLSAHYTEQQGVRTMFLVRACLGDVFRTKDNQNLLKRPPCKNMCKTICTKHDEFFDSVLGEFCPRELVVYEKAQCYPEYVIKYIL</sequence>
<dbReference type="SUPFAM" id="SSF56399">
    <property type="entry name" value="ADP-ribosylation"/>
    <property type="match status" value="1"/>
</dbReference>
<evidence type="ECO:0000313" key="10">
    <source>
        <dbReference type="Proteomes" id="UP000507470"/>
    </source>
</evidence>
<name>A0A6J8AJE4_MYTCO</name>
<dbReference type="InterPro" id="IPR012317">
    <property type="entry name" value="Poly(ADP-ribose)pol_cat_dom"/>
</dbReference>
<dbReference type="SUPFAM" id="SSF52949">
    <property type="entry name" value="Macro domain-like"/>
    <property type="match status" value="2"/>
</dbReference>
<keyword evidence="10" id="KW-1185">Reference proteome</keyword>
<dbReference type="InterPro" id="IPR043472">
    <property type="entry name" value="Macro_dom-like"/>
</dbReference>
<dbReference type="Pfam" id="PF01661">
    <property type="entry name" value="Macro"/>
    <property type="match status" value="2"/>
</dbReference>
<evidence type="ECO:0000259" key="7">
    <source>
        <dbReference type="PROSITE" id="PS51059"/>
    </source>
</evidence>
<evidence type="ECO:0000313" key="9">
    <source>
        <dbReference type="EMBL" id="CAC5369048.1"/>
    </source>
</evidence>
<dbReference type="GO" id="GO:0003714">
    <property type="term" value="F:transcription corepressor activity"/>
    <property type="evidence" value="ECO:0007669"/>
    <property type="project" value="TreeGrafter"/>
</dbReference>
<dbReference type="Gene3D" id="3.40.220.10">
    <property type="entry name" value="Leucine Aminopeptidase, subunit E, domain 1"/>
    <property type="match status" value="2"/>
</dbReference>
<reference evidence="9 10" key="1">
    <citation type="submission" date="2020-06" db="EMBL/GenBank/DDBJ databases">
        <authorList>
            <person name="Li R."/>
            <person name="Bekaert M."/>
        </authorList>
    </citation>
    <scope>NUCLEOTIDE SEQUENCE [LARGE SCALE GENOMIC DNA]</scope>
    <source>
        <strain evidence="10">wild</strain>
    </source>
</reference>
<keyword evidence="5" id="KW-0539">Nucleus</keyword>
<feature type="domain" description="PARP catalytic" evidence="7">
    <location>
        <begin position="337"/>
        <end position="569"/>
    </location>
</feature>
<dbReference type="Proteomes" id="UP000507470">
    <property type="component" value="Unassembled WGS sequence"/>
</dbReference>
<evidence type="ECO:0000256" key="2">
    <source>
        <dbReference type="ARBA" id="ARBA00022676"/>
    </source>
</evidence>
<dbReference type="InterPro" id="IPR052056">
    <property type="entry name" value="Mono-ARTD/PARP"/>
</dbReference>
<feature type="domain" description="Macro" evidence="8">
    <location>
        <begin position="104"/>
        <end position="288"/>
    </location>
</feature>
<accession>A0A6J8AJE4</accession>
<dbReference type="EC" id="2.4.2.-" evidence="6"/>
<evidence type="ECO:0000259" key="8">
    <source>
        <dbReference type="PROSITE" id="PS51154"/>
    </source>
</evidence>
<evidence type="ECO:0000256" key="3">
    <source>
        <dbReference type="ARBA" id="ARBA00022679"/>
    </source>
</evidence>
<gene>
    <name evidence="9" type="ORF">MCOR_8377</name>
</gene>
<comment type="subcellular location">
    <subcellularLocation>
        <location evidence="1">Nucleus</location>
    </subcellularLocation>
</comment>
<dbReference type="PANTHER" id="PTHR14453:SF67">
    <property type="entry name" value="POLY [ADP-RIBOSE] POLYMERASE"/>
    <property type="match status" value="1"/>
</dbReference>
<dbReference type="Gene3D" id="3.90.228.10">
    <property type="match status" value="1"/>
</dbReference>
<keyword evidence="4 6" id="KW-0520">NAD</keyword>
<evidence type="ECO:0000256" key="1">
    <source>
        <dbReference type="ARBA" id="ARBA00004123"/>
    </source>
</evidence>
<keyword evidence="3 6" id="KW-0808">Transferase</keyword>
<evidence type="ECO:0000256" key="5">
    <source>
        <dbReference type="ARBA" id="ARBA00023242"/>
    </source>
</evidence>
<dbReference type="PROSITE" id="PS51154">
    <property type="entry name" value="MACRO"/>
    <property type="match status" value="1"/>
</dbReference>
<dbReference type="GO" id="GO:0005737">
    <property type="term" value="C:cytoplasm"/>
    <property type="evidence" value="ECO:0007669"/>
    <property type="project" value="TreeGrafter"/>
</dbReference>
<proteinExistence type="predicted"/>
<dbReference type="GO" id="GO:0010629">
    <property type="term" value="P:negative regulation of gene expression"/>
    <property type="evidence" value="ECO:0007669"/>
    <property type="project" value="TreeGrafter"/>
</dbReference>
<dbReference type="InterPro" id="IPR002589">
    <property type="entry name" value="Macro_dom"/>
</dbReference>
<dbReference type="OrthoDB" id="411019at2759"/>
<keyword evidence="2 6" id="KW-0328">Glycosyltransferase</keyword>
<dbReference type="EMBL" id="CACVKT020001553">
    <property type="protein sequence ID" value="CAC5369048.1"/>
    <property type="molecule type" value="Genomic_DNA"/>
</dbReference>
<evidence type="ECO:0000256" key="6">
    <source>
        <dbReference type="RuleBase" id="RU362114"/>
    </source>
</evidence>
<evidence type="ECO:0000256" key="4">
    <source>
        <dbReference type="ARBA" id="ARBA00023027"/>
    </source>
</evidence>
<organism evidence="9 10">
    <name type="scientific">Mytilus coruscus</name>
    <name type="common">Sea mussel</name>
    <dbReference type="NCBI Taxonomy" id="42192"/>
    <lineage>
        <taxon>Eukaryota</taxon>
        <taxon>Metazoa</taxon>
        <taxon>Spiralia</taxon>
        <taxon>Lophotrochozoa</taxon>
        <taxon>Mollusca</taxon>
        <taxon>Bivalvia</taxon>
        <taxon>Autobranchia</taxon>
        <taxon>Pteriomorphia</taxon>
        <taxon>Mytilida</taxon>
        <taxon>Mytiloidea</taxon>
        <taxon>Mytilidae</taxon>
        <taxon>Mytilinae</taxon>
        <taxon>Mytilus</taxon>
    </lineage>
</organism>
<dbReference type="PANTHER" id="PTHR14453">
    <property type="entry name" value="PARP/ZINC FINGER CCCH TYPE DOMAIN CONTAINING PROTEIN"/>
    <property type="match status" value="1"/>
</dbReference>
<dbReference type="Pfam" id="PF00644">
    <property type="entry name" value="PARP"/>
    <property type="match status" value="1"/>
</dbReference>
<dbReference type="GO" id="GO:0003950">
    <property type="term" value="F:NAD+ poly-ADP-ribosyltransferase activity"/>
    <property type="evidence" value="ECO:0007669"/>
    <property type="project" value="UniProtKB-UniRule"/>
</dbReference>
<dbReference type="AlphaFoldDB" id="A0A6J8AJE4"/>